<evidence type="ECO:0000313" key="5">
    <source>
        <dbReference type="Proteomes" id="UP000192257"/>
    </source>
</evidence>
<dbReference type="InterPro" id="IPR006599">
    <property type="entry name" value="CARP_motif"/>
</dbReference>
<dbReference type="PROSITE" id="PS51329">
    <property type="entry name" value="C_CAP_COFACTOR_C"/>
    <property type="match status" value="1"/>
</dbReference>
<feature type="domain" description="C-CAP/cofactor C-like" evidence="3">
    <location>
        <begin position="138"/>
        <end position="287"/>
    </location>
</feature>
<protein>
    <submittedName>
        <fullName evidence="4">Tubulin-specific chaperone C</fullName>
    </submittedName>
</protein>
<sequence>MIKGFMEERFLKTRAEREEARQQKSAGSSGTAWDRLQFEDQARSYERSIMQLITDGNTSAAQETINMFKLIVQDATSNNVLTAYEMAKSNATLSRLQGLIDEKRDTCNKPKGFKFSRKPKTGVTAVVEKQQPAAASSPLSSSLQQSEEDRSQVNNVYGYAREREVFISEPKAVFLQGCEKCEIFILPVAGSVFISDCSNCKIYVACHQLRLKNCTSVDIYVWCASTPIIECCTEMRFGPYSCWTGLLQSSVGGHHYSTHEEWVQHVGEQEMQERVKDSYKTVDDFQWLKKTPSPHWSVLPPEKWEMSARPFLQGETPTM</sequence>
<evidence type="ECO:0000256" key="2">
    <source>
        <dbReference type="ARBA" id="ARBA00023186"/>
    </source>
</evidence>
<accession>A0A1X0P3G4</accession>
<dbReference type="EMBL" id="NBCO01000006">
    <property type="protein sequence ID" value="ORC91486.1"/>
    <property type="molecule type" value="Genomic_DNA"/>
</dbReference>
<organism evidence="4 5">
    <name type="scientific">Trypanosoma theileri</name>
    <dbReference type="NCBI Taxonomy" id="67003"/>
    <lineage>
        <taxon>Eukaryota</taxon>
        <taxon>Discoba</taxon>
        <taxon>Euglenozoa</taxon>
        <taxon>Kinetoplastea</taxon>
        <taxon>Metakinetoplastina</taxon>
        <taxon>Trypanosomatida</taxon>
        <taxon>Trypanosomatidae</taxon>
        <taxon>Trypanosoma</taxon>
    </lineage>
</organism>
<dbReference type="AlphaFoldDB" id="A0A1X0P3G4"/>
<dbReference type="Proteomes" id="UP000192257">
    <property type="component" value="Unassembled WGS sequence"/>
</dbReference>
<dbReference type="Pfam" id="PF07986">
    <property type="entry name" value="TBCC"/>
    <property type="match status" value="1"/>
</dbReference>
<evidence type="ECO:0000256" key="1">
    <source>
        <dbReference type="ARBA" id="ARBA00008848"/>
    </source>
</evidence>
<dbReference type="InterPro" id="IPR017901">
    <property type="entry name" value="C-CAP_CF_C-like"/>
</dbReference>
<dbReference type="PANTHER" id="PTHR15139">
    <property type="entry name" value="TUBULIN FOLDING COFACTOR C"/>
    <property type="match status" value="1"/>
</dbReference>
<dbReference type="RefSeq" id="XP_028885552.1">
    <property type="nucleotide sequence ID" value="XM_029023528.1"/>
</dbReference>
<dbReference type="PANTHER" id="PTHR15139:SF0">
    <property type="entry name" value="TUBULIN-SPECIFIC CHAPERONE C"/>
    <property type="match status" value="1"/>
</dbReference>
<dbReference type="SMART" id="SM00673">
    <property type="entry name" value="CARP"/>
    <property type="match status" value="2"/>
</dbReference>
<reference evidence="4 5" key="1">
    <citation type="submission" date="2017-03" db="EMBL/GenBank/DDBJ databases">
        <title>An alternative strategy for trypanosome survival in the mammalian bloodstream revealed through genome and transcriptome analysis of the ubiquitous bovine parasite Trypanosoma (Megatrypanum) theileri.</title>
        <authorList>
            <person name="Kelly S."/>
            <person name="Ivens A."/>
            <person name="Mott A."/>
            <person name="O'Neill E."/>
            <person name="Emms D."/>
            <person name="Macleod O."/>
            <person name="Voorheis P."/>
            <person name="Matthews J."/>
            <person name="Matthews K."/>
            <person name="Carrington M."/>
        </authorList>
    </citation>
    <scope>NUCLEOTIDE SEQUENCE [LARGE SCALE GENOMIC DNA]</scope>
    <source>
        <strain evidence="4">Edinburgh</strain>
    </source>
</reference>
<dbReference type="InterPro" id="IPR012945">
    <property type="entry name" value="Tubulin-bd_cofactor_C_dom"/>
</dbReference>
<dbReference type="GO" id="GO:0005737">
    <property type="term" value="C:cytoplasm"/>
    <property type="evidence" value="ECO:0007669"/>
    <property type="project" value="TreeGrafter"/>
</dbReference>
<evidence type="ECO:0000259" key="3">
    <source>
        <dbReference type="PROSITE" id="PS51329"/>
    </source>
</evidence>
<name>A0A1X0P3G4_9TRYP</name>
<dbReference type="GeneID" id="39983308"/>
<dbReference type="GO" id="GO:0007021">
    <property type="term" value="P:tubulin complex assembly"/>
    <property type="evidence" value="ECO:0007669"/>
    <property type="project" value="TreeGrafter"/>
</dbReference>
<comment type="similarity">
    <text evidence="1">Belongs to the TBCC family.</text>
</comment>
<evidence type="ECO:0000313" key="4">
    <source>
        <dbReference type="EMBL" id="ORC91486.1"/>
    </source>
</evidence>
<comment type="caution">
    <text evidence="4">The sequence shown here is derived from an EMBL/GenBank/DDBJ whole genome shotgun (WGS) entry which is preliminary data.</text>
</comment>
<dbReference type="InterPro" id="IPR027684">
    <property type="entry name" value="TBCC"/>
</dbReference>
<keyword evidence="5" id="KW-1185">Reference proteome</keyword>
<dbReference type="Gene3D" id="2.160.20.70">
    <property type="match status" value="1"/>
</dbReference>
<dbReference type="OrthoDB" id="194775at2759"/>
<proteinExistence type="inferred from homology"/>
<keyword evidence="2" id="KW-0143">Chaperone</keyword>
<dbReference type="InterPro" id="IPR016098">
    <property type="entry name" value="CAP/MinC_C"/>
</dbReference>
<gene>
    <name evidence="4" type="ORF">TM35_000064910</name>
</gene>
<dbReference type="STRING" id="67003.A0A1X0P3G4"/>
<dbReference type="GO" id="GO:0007023">
    <property type="term" value="P:post-chaperonin tubulin folding pathway"/>
    <property type="evidence" value="ECO:0007669"/>
    <property type="project" value="InterPro"/>
</dbReference>
<dbReference type="VEuPathDB" id="TriTrypDB:TM35_000064910"/>